<accession>A0A1V8S775</accession>
<keyword evidence="8" id="KW-1185">Reference proteome</keyword>
<dbReference type="EMBL" id="NAJO01000187">
    <property type="protein sequence ID" value="OQN95094.1"/>
    <property type="molecule type" value="Genomic_DNA"/>
</dbReference>
<dbReference type="PANTHER" id="PTHR28264">
    <property type="entry name" value="CYTOCHROME C OXIDASE SUBUNIT 7A"/>
    <property type="match status" value="1"/>
</dbReference>
<dbReference type="CDD" id="cd22888">
    <property type="entry name" value="CcO_VIIa_fungal"/>
    <property type="match status" value="1"/>
</dbReference>
<evidence type="ECO:0000313" key="7">
    <source>
        <dbReference type="EMBL" id="OQN95094.1"/>
    </source>
</evidence>
<dbReference type="STRING" id="1507870.A0A1V8S775"/>
<keyword evidence="2" id="KW-0812">Transmembrane</keyword>
<dbReference type="GO" id="GO:0005743">
    <property type="term" value="C:mitochondrial inner membrane"/>
    <property type="evidence" value="ECO:0007669"/>
    <property type="project" value="UniProtKB-SubCell"/>
</dbReference>
<comment type="subcellular location">
    <subcellularLocation>
        <location evidence="1">Mitochondrion inner membrane</location>
    </subcellularLocation>
</comment>
<evidence type="ECO:0000256" key="4">
    <source>
        <dbReference type="ARBA" id="ARBA00022989"/>
    </source>
</evidence>
<sequence length="86" mass="9515">MVKPITGMLRRGLVLDLSVAFGTSAHDPSKEQQLPPAPSEDYPDYALEQQADISGGTVRFHMPAVRKRDTFYAKLEDQRAEALGQV</sequence>
<evidence type="ECO:0000256" key="6">
    <source>
        <dbReference type="ARBA" id="ARBA00023136"/>
    </source>
</evidence>
<evidence type="ECO:0000256" key="3">
    <source>
        <dbReference type="ARBA" id="ARBA00022792"/>
    </source>
</evidence>
<dbReference type="PANTHER" id="PTHR28264:SF1">
    <property type="entry name" value="CYTOCHROME C OXIDASE SUBUNIT 6C"/>
    <property type="match status" value="1"/>
</dbReference>
<comment type="caution">
    <text evidence="7">The sequence shown here is derived from an EMBL/GenBank/DDBJ whole genome shotgun (WGS) entry which is preliminary data.</text>
</comment>
<protein>
    <submittedName>
        <fullName evidence="7">Uncharacterized protein</fullName>
    </submittedName>
</protein>
<keyword evidence="4" id="KW-1133">Transmembrane helix</keyword>
<dbReference type="GO" id="GO:0006123">
    <property type="term" value="P:mitochondrial electron transport, cytochrome c to oxygen"/>
    <property type="evidence" value="ECO:0007669"/>
    <property type="project" value="TreeGrafter"/>
</dbReference>
<evidence type="ECO:0000256" key="5">
    <source>
        <dbReference type="ARBA" id="ARBA00023128"/>
    </source>
</evidence>
<dbReference type="Proteomes" id="UP000192596">
    <property type="component" value="Unassembled WGS sequence"/>
</dbReference>
<dbReference type="AlphaFoldDB" id="A0A1V8S775"/>
<evidence type="ECO:0000256" key="2">
    <source>
        <dbReference type="ARBA" id="ARBA00022692"/>
    </source>
</evidence>
<keyword evidence="5" id="KW-0496">Mitochondrion</keyword>
<name>A0A1V8S775_9PEZI</name>
<gene>
    <name evidence="7" type="ORF">B0A48_18775</name>
</gene>
<dbReference type="FunCoup" id="A0A1V8S775">
    <property type="interactions" value="127"/>
</dbReference>
<dbReference type="GO" id="GO:0004129">
    <property type="term" value="F:cytochrome-c oxidase activity"/>
    <property type="evidence" value="ECO:0007669"/>
    <property type="project" value="TreeGrafter"/>
</dbReference>
<evidence type="ECO:0000256" key="1">
    <source>
        <dbReference type="ARBA" id="ARBA00004273"/>
    </source>
</evidence>
<dbReference type="InParanoid" id="A0A1V8S775"/>
<dbReference type="OrthoDB" id="2317211at2759"/>
<evidence type="ECO:0000313" key="8">
    <source>
        <dbReference type="Proteomes" id="UP000192596"/>
    </source>
</evidence>
<keyword evidence="6" id="KW-0472">Membrane</keyword>
<keyword evidence="3" id="KW-0999">Mitochondrion inner membrane</keyword>
<reference evidence="8" key="1">
    <citation type="submission" date="2017-03" db="EMBL/GenBank/DDBJ databases">
        <title>Genomes of endolithic fungi from Antarctica.</title>
        <authorList>
            <person name="Coleine C."/>
            <person name="Masonjones S."/>
            <person name="Stajich J.E."/>
        </authorList>
    </citation>
    <scope>NUCLEOTIDE SEQUENCE [LARGE SCALE GENOMIC DNA]</scope>
    <source>
        <strain evidence="8">CCFEE 5527</strain>
    </source>
</reference>
<organism evidence="7 8">
    <name type="scientific">Cryoendolithus antarcticus</name>
    <dbReference type="NCBI Taxonomy" id="1507870"/>
    <lineage>
        <taxon>Eukaryota</taxon>
        <taxon>Fungi</taxon>
        <taxon>Dikarya</taxon>
        <taxon>Ascomycota</taxon>
        <taxon>Pezizomycotina</taxon>
        <taxon>Dothideomycetes</taxon>
        <taxon>Dothideomycetidae</taxon>
        <taxon>Cladosporiales</taxon>
        <taxon>Cladosporiaceae</taxon>
        <taxon>Cryoendolithus</taxon>
    </lineage>
</organism>
<proteinExistence type="predicted"/>